<evidence type="ECO:0000313" key="3">
    <source>
        <dbReference type="EMBL" id="SFD35034.1"/>
    </source>
</evidence>
<proteinExistence type="predicted"/>
<dbReference type="InterPro" id="IPR043724">
    <property type="entry name" value="DUF5666"/>
</dbReference>
<keyword evidence="1" id="KW-0732">Signal</keyword>
<feature type="domain" description="DUF5666" evidence="2">
    <location>
        <begin position="42"/>
        <end position="98"/>
    </location>
</feature>
<keyword evidence="4" id="KW-1185">Reference proteome</keyword>
<dbReference type="OrthoDB" id="5622949at2"/>
<reference evidence="3 4" key="1">
    <citation type="submission" date="2016-10" db="EMBL/GenBank/DDBJ databases">
        <authorList>
            <person name="de Groot N.N."/>
        </authorList>
    </citation>
    <scope>NUCLEOTIDE SEQUENCE [LARGE SCALE GENOMIC DNA]</scope>
    <source>
        <strain evidence="3 4">HL3</strain>
    </source>
</reference>
<feature type="domain" description="DUF5666" evidence="2">
    <location>
        <begin position="186"/>
        <end position="246"/>
    </location>
</feature>
<name>A0A1I1RL41_9GAMM</name>
<evidence type="ECO:0000259" key="2">
    <source>
        <dbReference type="Pfam" id="PF18914"/>
    </source>
</evidence>
<protein>
    <recommendedName>
        <fullName evidence="2">DUF5666 domain-containing protein</fullName>
    </recommendedName>
</protein>
<dbReference type="Proteomes" id="UP000198611">
    <property type="component" value="Unassembled WGS sequence"/>
</dbReference>
<feature type="domain" description="DUF5666" evidence="2">
    <location>
        <begin position="106"/>
        <end position="175"/>
    </location>
</feature>
<feature type="domain" description="DUF5666" evidence="2">
    <location>
        <begin position="354"/>
        <end position="417"/>
    </location>
</feature>
<dbReference type="Pfam" id="PF18914">
    <property type="entry name" value="DUF5666"/>
    <property type="match status" value="4"/>
</dbReference>
<sequence>MSVRTLTLSATALAVAAALAGCNDSGSSSNSDLEPITSSGEITRFGSVYVNGTRFETRGAEIRVDDIAADEQALDVGMVVTVEGEVDPATGEGRATAIRFDADLEGPVTDVSLTSTDGVTEGTIAVLGHTVEVTADTRFEGEGSITSLNQLTTNTRVEVSGWGDGEGTLTATRIEVDDDDDDIEVRGTISDLNTVDEEFTLNGRITVDYSNAELDDDLELANGLFVEVEASEFDTGSNTLIATEVEEEERGDGRDDDRERTFAGLVRDVSGLEEDPAWFRLNHRRIYLDLEEDDDDDYVDPSTLTAGTTGNTASRVKVEGRYRTVDGERRFYAEEIERLGRDDDDEELEIEGYPITAIDLEAQPPTIEVNGLTLMITPNTELDGDGIRRLSDLAVGMNVEVEYYENADGQNIATEIEVEDEDGDDD</sequence>
<dbReference type="EMBL" id="FOMJ01000004">
    <property type="protein sequence ID" value="SFD35034.1"/>
    <property type="molecule type" value="Genomic_DNA"/>
</dbReference>
<feature type="chain" id="PRO_5011583381" description="DUF5666 domain-containing protein" evidence="1">
    <location>
        <begin position="21"/>
        <end position="426"/>
    </location>
</feature>
<gene>
    <name evidence="3" type="ORF">SAMN05660831_01496</name>
</gene>
<dbReference type="PROSITE" id="PS51257">
    <property type="entry name" value="PROKAR_LIPOPROTEIN"/>
    <property type="match status" value="1"/>
</dbReference>
<evidence type="ECO:0000313" key="4">
    <source>
        <dbReference type="Proteomes" id="UP000198611"/>
    </source>
</evidence>
<dbReference type="RefSeq" id="WP_093428139.1">
    <property type="nucleotide sequence ID" value="NZ_FOMJ01000004.1"/>
</dbReference>
<feature type="signal peptide" evidence="1">
    <location>
        <begin position="1"/>
        <end position="20"/>
    </location>
</feature>
<accession>A0A1I1RL41</accession>
<dbReference type="STRING" id="1123397.SAMN05660831_01496"/>
<dbReference type="AlphaFoldDB" id="A0A1I1RL41"/>
<organism evidence="3 4">
    <name type="scientific">Thiohalospira halophila DSM 15071</name>
    <dbReference type="NCBI Taxonomy" id="1123397"/>
    <lineage>
        <taxon>Bacteria</taxon>
        <taxon>Pseudomonadati</taxon>
        <taxon>Pseudomonadota</taxon>
        <taxon>Gammaproteobacteria</taxon>
        <taxon>Thiohalospirales</taxon>
        <taxon>Thiohalospiraceae</taxon>
        <taxon>Thiohalospira</taxon>
    </lineage>
</organism>
<evidence type="ECO:0000256" key="1">
    <source>
        <dbReference type="SAM" id="SignalP"/>
    </source>
</evidence>